<dbReference type="Pfam" id="PF01476">
    <property type="entry name" value="LysM"/>
    <property type="match status" value="1"/>
</dbReference>
<accession>A0A200PZ10</accession>
<dbReference type="InParanoid" id="A0A200PZ10"/>
<evidence type="ECO:0000256" key="3">
    <source>
        <dbReference type="ARBA" id="ARBA00022692"/>
    </source>
</evidence>
<dbReference type="Proteomes" id="UP000195402">
    <property type="component" value="Unassembled WGS sequence"/>
</dbReference>
<gene>
    <name evidence="10" type="ORF">BVC80_205g64</name>
</gene>
<comment type="subcellular location">
    <subcellularLocation>
        <location evidence="1">Cell membrane</location>
        <topology evidence="1">Single-pass membrane protein</topology>
    </subcellularLocation>
</comment>
<dbReference type="AlphaFoldDB" id="A0A200PZ10"/>
<keyword evidence="4" id="KW-0732">Signal</keyword>
<dbReference type="PANTHER" id="PTHR46204">
    <property type="entry name" value="CHITIN ELICITOR RECEPTOR KINASE 1-RELATED"/>
    <property type="match status" value="1"/>
</dbReference>
<evidence type="ECO:0000256" key="1">
    <source>
        <dbReference type="ARBA" id="ARBA00004162"/>
    </source>
</evidence>
<dbReference type="PANTHER" id="PTHR46204:SF30">
    <property type="entry name" value="CHITIN ELICITOR RECEPTOR KINASE 1"/>
    <property type="match status" value="1"/>
</dbReference>
<keyword evidence="5" id="KW-1133">Transmembrane helix</keyword>
<keyword evidence="7" id="KW-1015">Disulfide bond</keyword>
<evidence type="ECO:0000259" key="8">
    <source>
        <dbReference type="Pfam" id="PF01476"/>
    </source>
</evidence>
<dbReference type="GO" id="GO:0045087">
    <property type="term" value="P:innate immune response"/>
    <property type="evidence" value="ECO:0007669"/>
    <property type="project" value="InterPro"/>
</dbReference>
<dbReference type="Pfam" id="PF23577">
    <property type="entry name" value="LysM_RLK"/>
    <property type="match status" value="1"/>
</dbReference>
<keyword evidence="6" id="KW-0472">Membrane</keyword>
<evidence type="ECO:0000256" key="7">
    <source>
        <dbReference type="ARBA" id="ARBA00023157"/>
    </source>
</evidence>
<name>A0A200PZ10_MACCD</name>
<dbReference type="OrthoDB" id="1843677at2759"/>
<protein>
    <submittedName>
        <fullName evidence="10">Peptidoglycan-binding lysin domain</fullName>
    </submittedName>
</protein>
<dbReference type="EMBL" id="MVGT01003688">
    <property type="protein sequence ID" value="OVA03427.1"/>
    <property type="molecule type" value="Genomic_DNA"/>
</dbReference>
<organism evidence="10 11">
    <name type="scientific">Macleaya cordata</name>
    <name type="common">Five-seeded plume-poppy</name>
    <name type="synonym">Bocconia cordata</name>
    <dbReference type="NCBI Taxonomy" id="56857"/>
    <lineage>
        <taxon>Eukaryota</taxon>
        <taxon>Viridiplantae</taxon>
        <taxon>Streptophyta</taxon>
        <taxon>Embryophyta</taxon>
        <taxon>Tracheophyta</taxon>
        <taxon>Spermatophyta</taxon>
        <taxon>Magnoliopsida</taxon>
        <taxon>Ranunculales</taxon>
        <taxon>Papaveraceae</taxon>
        <taxon>Papaveroideae</taxon>
        <taxon>Macleaya</taxon>
    </lineage>
</organism>
<sequence length="166" mass="18747">MQADVDTILNYNPQVPNKDSIKAGNRLNVPFSCDCINGEFLGHFFDYPVISGDTYERVATRYYSNLTTLELLRRFNSYNPLRIPDVNARLNVTVTCSCGDENVSKDYGLFITYPLRLGQSLESVAFEFNLSSDLLRRYNPNSNFSSGSGLVYIPGKGDVFFQIYSC</sequence>
<evidence type="ECO:0000256" key="4">
    <source>
        <dbReference type="ARBA" id="ARBA00022729"/>
    </source>
</evidence>
<keyword evidence="2" id="KW-1003">Cell membrane</keyword>
<evidence type="ECO:0000313" key="11">
    <source>
        <dbReference type="Proteomes" id="UP000195402"/>
    </source>
</evidence>
<evidence type="ECO:0000313" key="10">
    <source>
        <dbReference type="EMBL" id="OVA03427.1"/>
    </source>
</evidence>
<keyword evidence="11" id="KW-1185">Reference proteome</keyword>
<dbReference type="GO" id="GO:0005886">
    <property type="term" value="C:plasma membrane"/>
    <property type="evidence" value="ECO:0007669"/>
    <property type="project" value="UniProtKB-SubCell"/>
</dbReference>
<proteinExistence type="predicted"/>
<dbReference type="STRING" id="56857.A0A200PZ10"/>
<dbReference type="InterPro" id="IPR057097">
    <property type="entry name" value="LysM_RLK3/10"/>
</dbReference>
<dbReference type="InterPro" id="IPR044812">
    <property type="entry name" value="CERK1/LYK3-like"/>
</dbReference>
<reference evidence="10 11" key="1">
    <citation type="journal article" date="2017" name="Mol. Plant">
        <title>The Genome of Medicinal Plant Macleaya cordata Provides New Insights into Benzylisoquinoline Alkaloids Metabolism.</title>
        <authorList>
            <person name="Liu X."/>
            <person name="Liu Y."/>
            <person name="Huang P."/>
            <person name="Ma Y."/>
            <person name="Qing Z."/>
            <person name="Tang Q."/>
            <person name="Cao H."/>
            <person name="Cheng P."/>
            <person name="Zheng Y."/>
            <person name="Yuan Z."/>
            <person name="Zhou Y."/>
            <person name="Liu J."/>
            <person name="Tang Z."/>
            <person name="Zhuo Y."/>
            <person name="Zhang Y."/>
            <person name="Yu L."/>
            <person name="Huang J."/>
            <person name="Yang P."/>
            <person name="Peng Q."/>
            <person name="Zhang J."/>
            <person name="Jiang W."/>
            <person name="Zhang Z."/>
            <person name="Lin K."/>
            <person name="Ro D.K."/>
            <person name="Chen X."/>
            <person name="Xiong X."/>
            <person name="Shang Y."/>
            <person name="Huang S."/>
            <person name="Zeng J."/>
        </authorList>
    </citation>
    <scope>NUCLEOTIDE SEQUENCE [LARGE SCALE GENOMIC DNA]</scope>
    <source>
        <strain evidence="11">cv. BLH2017</strain>
        <tissue evidence="10">Root</tissue>
    </source>
</reference>
<feature type="domain" description="LysM" evidence="8">
    <location>
        <begin position="48"/>
        <end position="89"/>
    </location>
</feature>
<evidence type="ECO:0000256" key="2">
    <source>
        <dbReference type="ARBA" id="ARBA00022475"/>
    </source>
</evidence>
<evidence type="ECO:0000256" key="5">
    <source>
        <dbReference type="ARBA" id="ARBA00022989"/>
    </source>
</evidence>
<dbReference type="GO" id="GO:0019199">
    <property type="term" value="F:transmembrane receptor protein kinase activity"/>
    <property type="evidence" value="ECO:0007669"/>
    <property type="project" value="InterPro"/>
</dbReference>
<comment type="caution">
    <text evidence="10">The sequence shown here is derived from an EMBL/GenBank/DDBJ whole genome shotgun (WGS) entry which is preliminary data.</text>
</comment>
<dbReference type="InterPro" id="IPR018392">
    <property type="entry name" value="LysM"/>
</dbReference>
<feature type="domain" description="LYK3/RLK10-like LysM" evidence="9">
    <location>
        <begin position="111"/>
        <end position="154"/>
    </location>
</feature>
<dbReference type="OMA" id="DYVPINV"/>
<evidence type="ECO:0000256" key="6">
    <source>
        <dbReference type="ARBA" id="ARBA00023136"/>
    </source>
</evidence>
<keyword evidence="3" id="KW-0812">Transmembrane</keyword>
<evidence type="ECO:0000259" key="9">
    <source>
        <dbReference type="Pfam" id="PF23577"/>
    </source>
</evidence>